<evidence type="ECO:0008006" key="4">
    <source>
        <dbReference type="Google" id="ProtNLM"/>
    </source>
</evidence>
<feature type="chain" id="PRO_5011759451" description="Dockerin domain-containing protein" evidence="1">
    <location>
        <begin position="21"/>
        <end position="445"/>
    </location>
</feature>
<dbReference type="InterPro" id="IPR002105">
    <property type="entry name" value="Dockerin_1_rpt"/>
</dbReference>
<dbReference type="GO" id="GO:0004553">
    <property type="term" value="F:hydrolase activity, hydrolyzing O-glycosyl compounds"/>
    <property type="evidence" value="ECO:0007669"/>
    <property type="project" value="InterPro"/>
</dbReference>
<evidence type="ECO:0000256" key="1">
    <source>
        <dbReference type="SAM" id="SignalP"/>
    </source>
</evidence>
<dbReference type="CDD" id="cd14256">
    <property type="entry name" value="Dockerin_I"/>
    <property type="match status" value="1"/>
</dbReference>
<dbReference type="RefSeq" id="WP_090410933.1">
    <property type="nucleotide sequence ID" value="NZ_FNOY01000001.1"/>
</dbReference>
<name>A0A1H3BM67_9PROT</name>
<dbReference type="GO" id="GO:0000272">
    <property type="term" value="P:polysaccharide catabolic process"/>
    <property type="evidence" value="ECO:0007669"/>
    <property type="project" value="InterPro"/>
</dbReference>
<dbReference type="Pfam" id="PF00404">
    <property type="entry name" value="Dockerin_1"/>
    <property type="match status" value="1"/>
</dbReference>
<dbReference type="AlphaFoldDB" id="A0A1H3BM67"/>
<keyword evidence="3" id="KW-1185">Reference proteome</keyword>
<gene>
    <name evidence="2" type="ORF">SAMN05421881_100163</name>
</gene>
<dbReference type="Gene3D" id="1.10.1330.10">
    <property type="entry name" value="Dockerin domain"/>
    <property type="match status" value="1"/>
</dbReference>
<feature type="signal peptide" evidence="1">
    <location>
        <begin position="1"/>
        <end position="20"/>
    </location>
</feature>
<dbReference type="EMBL" id="FNOY01000001">
    <property type="protein sequence ID" value="SDX42987.1"/>
    <property type="molecule type" value="Genomic_DNA"/>
</dbReference>
<sequence>MLHPALFAIVAALMFNQAAAAPHLDVEVWGQGNALFTGYCRTPGVVGCELGRLAESLQLPAGTLPREAATGKFIFLADFRDFSGGDFRTRNPGFQSVRNALLPNELISYRALGKLKYWDPAFSSWGNPPDGFQIKLFGGLEASSQVISDYSQCAGQLFCFSEGSFGTDGSTVFAADGIHGNPELVVDITNNNGVLHTHLSFFLENQQGEIGGPVGAYLIEMQVTSNARYYPSEPFLILFNAGLDENAFAAALLALIGDSSSIAPPPLPPATPVSIPGDVDLNGYVDRIDVALILLAAQNSEPLRPDNIRFDVNGDGVIDRNDALLAKELCTLRLCKRPIIEPATALNMATVFDGHSGILSLNDIQANDLHFRAQMQYQDEAVFVLNTLQLDRPRYAAPARYNTETGILEIPLVYVHEKFYKATLRNMGDARFQLERLEETDPVFE</sequence>
<dbReference type="OrthoDB" id="8559782at2"/>
<evidence type="ECO:0000313" key="3">
    <source>
        <dbReference type="Proteomes" id="UP000198640"/>
    </source>
</evidence>
<organism evidence="2 3">
    <name type="scientific">Nitrosomonas halophila</name>
    <dbReference type="NCBI Taxonomy" id="44576"/>
    <lineage>
        <taxon>Bacteria</taxon>
        <taxon>Pseudomonadati</taxon>
        <taxon>Pseudomonadota</taxon>
        <taxon>Betaproteobacteria</taxon>
        <taxon>Nitrosomonadales</taxon>
        <taxon>Nitrosomonadaceae</taxon>
        <taxon>Nitrosomonas</taxon>
    </lineage>
</organism>
<evidence type="ECO:0000313" key="2">
    <source>
        <dbReference type="EMBL" id="SDX42987.1"/>
    </source>
</evidence>
<dbReference type="Proteomes" id="UP000198640">
    <property type="component" value="Unassembled WGS sequence"/>
</dbReference>
<accession>A0A1H3BM67</accession>
<dbReference type="SUPFAM" id="SSF63446">
    <property type="entry name" value="Type I dockerin domain"/>
    <property type="match status" value="1"/>
</dbReference>
<reference evidence="2 3" key="1">
    <citation type="submission" date="2016-10" db="EMBL/GenBank/DDBJ databases">
        <authorList>
            <person name="de Groot N.N."/>
        </authorList>
    </citation>
    <scope>NUCLEOTIDE SEQUENCE [LARGE SCALE GENOMIC DNA]</scope>
    <source>
        <strain evidence="2 3">Nm1</strain>
    </source>
</reference>
<dbReference type="InterPro" id="IPR036439">
    <property type="entry name" value="Dockerin_dom_sf"/>
</dbReference>
<protein>
    <recommendedName>
        <fullName evidence="4">Dockerin domain-containing protein</fullName>
    </recommendedName>
</protein>
<proteinExistence type="predicted"/>
<keyword evidence="1" id="KW-0732">Signal</keyword>
<dbReference type="STRING" id="44576.SAMN05421881_100163"/>